<feature type="region of interest" description="Disordered" evidence="1">
    <location>
        <begin position="72"/>
        <end position="194"/>
    </location>
</feature>
<dbReference type="GeneID" id="104746899"/>
<name>A0ABM1R0I5_CAMSA</name>
<gene>
    <name evidence="3" type="primary">LOC104746899</name>
</gene>
<proteinExistence type="predicted"/>
<evidence type="ECO:0000313" key="3">
    <source>
        <dbReference type="RefSeq" id="XP_019092523.1"/>
    </source>
</evidence>
<evidence type="ECO:0000256" key="1">
    <source>
        <dbReference type="SAM" id="MobiDB-lite"/>
    </source>
</evidence>
<feature type="compositionally biased region" description="Low complexity" evidence="1">
    <location>
        <begin position="152"/>
        <end position="166"/>
    </location>
</feature>
<accession>A0ABM1R0I5</accession>
<organism evidence="2 3">
    <name type="scientific">Camelina sativa</name>
    <name type="common">False flax</name>
    <name type="synonym">Myagrum sativum</name>
    <dbReference type="NCBI Taxonomy" id="90675"/>
    <lineage>
        <taxon>Eukaryota</taxon>
        <taxon>Viridiplantae</taxon>
        <taxon>Streptophyta</taxon>
        <taxon>Embryophyta</taxon>
        <taxon>Tracheophyta</taxon>
        <taxon>Spermatophyta</taxon>
        <taxon>Magnoliopsida</taxon>
        <taxon>eudicotyledons</taxon>
        <taxon>Gunneridae</taxon>
        <taxon>Pentapetalae</taxon>
        <taxon>rosids</taxon>
        <taxon>malvids</taxon>
        <taxon>Brassicales</taxon>
        <taxon>Brassicaceae</taxon>
        <taxon>Camelineae</taxon>
        <taxon>Camelina</taxon>
    </lineage>
</organism>
<sequence>MGRTGITSDSISGRITMDDDWWVDREMECEKIRALHREPPKQWDIMQRIFKNHDVSDQHMYDVADAQREIEEENNDPDVNDEYNTDEVPATHDYIPQPLDEDGQQPDLSFFDSQELNAESPVLQQEEVGGRSGRQISRQTPYSTDGAEASRRSTASRLRTSANSGRGSRRRRELEEDSKSKVSSGIECDGATCM</sequence>
<protein>
    <submittedName>
        <fullName evidence="3">Uncharacterized protein LOC104746899</fullName>
    </submittedName>
</protein>
<keyword evidence="2" id="KW-1185">Reference proteome</keyword>
<evidence type="ECO:0000313" key="2">
    <source>
        <dbReference type="Proteomes" id="UP000694864"/>
    </source>
</evidence>
<feature type="compositionally biased region" description="Polar residues" evidence="1">
    <location>
        <begin position="134"/>
        <end position="143"/>
    </location>
</feature>
<dbReference type="RefSeq" id="XP_019092523.1">
    <property type="nucleotide sequence ID" value="XM_019236978.1"/>
</dbReference>
<reference evidence="2" key="1">
    <citation type="journal article" date="2014" name="Nat. Commun.">
        <title>The emerging biofuel crop Camelina sativa retains a highly undifferentiated hexaploid genome structure.</title>
        <authorList>
            <person name="Kagale S."/>
            <person name="Koh C."/>
            <person name="Nixon J."/>
            <person name="Bollina V."/>
            <person name="Clarke W.E."/>
            <person name="Tuteja R."/>
            <person name="Spillane C."/>
            <person name="Robinson S.J."/>
            <person name="Links M.G."/>
            <person name="Clarke C."/>
            <person name="Higgins E.E."/>
            <person name="Huebert T."/>
            <person name="Sharpe A.G."/>
            <person name="Parkin I.A."/>
        </authorList>
    </citation>
    <scope>NUCLEOTIDE SEQUENCE [LARGE SCALE GENOMIC DNA]</scope>
    <source>
        <strain evidence="2">cv. DH55</strain>
    </source>
</reference>
<reference evidence="3" key="2">
    <citation type="submission" date="2025-08" db="UniProtKB">
        <authorList>
            <consortium name="RefSeq"/>
        </authorList>
    </citation>
    <scope>IDENTIFICATION</scope>
    <source>
        <tissue evidence="3">Leaf</tissue>
    </source>
</reference>
<feature type="compositionally biased region" description="Acidic residues" evidence="1">
    <location>
        <begin position="72"/>
        <end position="85"/>
    </location>
</feature>
<dbReference type="Proteomes" id="UP000694864">
    <property type="component" value="Chromosome 15"/>
</dbReference>